<dbReference type="InterPro" id="IPR000719">
    <property type="entry name" value="Prot_kinase_dom"/>
</dbReference>
<feature type="compositionally biased region" description="Acidic residues" evidence="1">
    <location>
        <begin position="38"/>
        <end position="47"/>
    </location>
</feature>
<proteinExistence type="predicted"/>
<organism evidence="3 4">
    <name type="scientific">Macrostomum lignano</name>
    <dbReference type="NCBI Taxonomy" id="282301"/>
    <lineage>
        <taxon>Eukaryota</taxon>
        <taxon>Metazoa</taxon>
        <taxon>Spiralia</taxon>
        <taxon>Lophotrochozoa</taxon>
        <taxon>Platyhelminthes</taxon>
        <taxon>Rhabditophora</taxon>
        <taxon>Macrostomorpha</taxon>
        <taxon>Macrostomida</taxon>
        <taxon>Macrostomidae</taxon>
        <taxon>Macrostomum</taxon>
    </lineage>
</organism>
<accession>A0A1I8FJF7</accession>
<sequence length="467" mass="51025">TRPACRLLPRPTNCSAASPTWPPLLLTQQQQNQQSGPGEDDADSIDANDGDAAAAIAVLKILSTAPNEIPREERRNFCCGFSSHSNIVSLELHKNSLEIWTPSMATTFRVMMGLVTVFENVIFRGFAIFSGLRCPRLKRRTRVRFRARPHSLGACVQENWPARCHAIRSHVRASPKAQKVYSLTSRKSAEWAEIARSVGCETMSLPIGISIQNGPLNFSHRQAVCDFGFAKQLRADNGLLMTPCYTASFVALRCSNCRAIRPPATSGAPGCCCTPCWPDRLRTRTAPADPAEEILNRIETGSVELEGGNWESVSPAAKDLVRRMLHVDPSQRITAAQVLQHTWVAHRSALPMFRLAVRQEAGQMLGAMRATFAAVNSTSTGAGNSGRGGAGRQAAQVPALQSVAASDLAKRRGKSKPKIPLCPSLPAAIRCRSQFILVLLTKRKPNCNRFAINLCTNARQVQFLHSR</sequence>
<dbReference type="PANTHER" id="PTHR24347">
    <property type="entry name" value="SERINE/THREONINE-PROTEIN KINASE"/>
    <property type="match status" value="1"/>
</dbReference>
<dbReference type="SUPFAM" id="SSF56112">
    <property type="entry name" value="Protein kinase-like (PK-like)"/>
    <property type="match status" value="1"/>
</dbReference>
<dbReference type="InterPro" id="IPR011009">
    <property type="entry name" value="Kinase-like_dom_sf"/>
</dbReference>
<dbReference type="Gene3D" id="1.10.510.10">
    <property type="entry name" value="Transferase(Phosphotransferase) domain 1"/>
    <property type="match status" value="1"/>
</dbReference>
<dbReference type="AlphaFoldDB" id="A0A1I8FJF7"/>
<dbReference type="WBParaSite" id="maker-unitig_36480-snap-gene-0.2-mRNA-1">
    <property type="protein sequence ID" value="maker-unitig_36480-snap-gene-0.2-mRNA-1"/>
    <property type="gene ID" value="maker-unitig_36480-snap-gene-0.2"/>
</dbReference>
<dbReference type="Proteomes" id="UP000095280">
    <property type="component" value="Unplaced"/>
</dbReference>
<evidence type="ECO:0000256" key="1">
    <source>
        <dbReference type="SAM" id="MobiDB-lite"/>
    </source>
</evidence>
<feature type="region of interest" description="Disordered" evidence="1">
    <location>
        <begin position="28"/>
        <end position="47"/>
    </location>
</feature>
<evidence type="ECO:0000313" key="3">
    <source>
        <dbReference type="Proteomes" id="UP000095280"/>
    </source>
</evidence>
<dbReference type="Pfam" id="PF00069">
    <property type="entry name" value="Pkinase"/>
    <property type="match status" value="1"/>
</dbReference>
<evidence type="ECO:0000259" key="2">
    <source>
        <dbReference type="Pfam" id="PF00069"/>
    </source>
</evidence>
<name>A0A1I8FJF7_9PLAT</name>
<dbReference type="GO" id="GO:0004672">
    <property type="term" value="F:protein kinase activity"/>
    <property type="evidence" value="ECO:0007669"/>
    <property type="project" value="InterPro"/>
</dbReference>
<keyword evidence="3" id="KW-1185">Reference proteome</keyword>
<reference evidence="4" key="1">
    <citation type="submission" date="2016-11" db="UniProtKB">
        <authorList>
            <consortium name="WormBaseParasite"/>
        </authorList>
    </citation>
    <scope>IDENTIFICATION</scope>
</reference>
<protein>
    <submittedName>
        <fullName evidence="4">Protein kinase domain-containing protein</fullName>
    </submittedName>
</protein>
<feature type="domain" description="Protein kinase" evidence="2">
    <location>
        <begin position="224"/>
        <end position="344"/>
    </location>
</feature>
<evidence type="ECO:0000313" key="4">
    <source>
        <dbReference type="WBParaSite" id="maker-unitig_36480-snap-gene-0.2-mRNA-1"/>
    </source>
</evidence>
<dbReference type="GO" id="GO:0005524">
    <property type="term" value="F:ATP binding"/>
    <property type="evidence" value="ECO:0007669"/>
    <property type="project" value="InterPro"/>
</dbReference>